<dbReference type="PANTHER" id="PTHR32063:SF24">
    <property type="entry name" value="CATION EFFLUX SYSTEM (ACRB_ACRD_ACRF FAMILY)"/>
    <property type="match status" value="1"/>
</dbReference>
<dbReference type="SUPFAM" id="SSF82866">
    <property type="entry name" value="Multidrug efflux transporter AcrB transmembrane domain"/>
    <property type="match status" value="1"/>
</dbReference>
<dbReference type="InterPro" id="IPR001036">
    <property type="entry name" value="Acrflvin-R"/>
</dbReference>
<sequence>LIPMALAIGAGNEFRAPLARSVIGGLLLSTFLTLVFIPVVYTILEQRRERKRGQATF</sequence>
<name>X1NB25_9ZZZZ</name>
<dbReference type="Gene3D" id="1.20.1640.10">
    <property type="entry name" value="Multidrug efflux transporter AcrB transmembrane domain"/>
    <property type="match status" value="1"/>
</dbReference>
<dbReference type="Pfam" id="PF00873">
    <property type="entry name" value="ACR_tran"/>
    <property type="match status" value="1"/>
</dbReference>
<organism evidence="2">
    <name type="scientific">marine sediment metagenome</name>
    <dbReference type="NCBI Taxonomy" id="412755"/>
    <lineage>
        <taxon>unclassified sequences</taxon>
        <taxon>metagenomes</taxon>
        <taxon>ecological metagenomes</taxon>
    </lineage>
</organism>
<protein>
    <recommendedName>
        <fullName evidence="3">Acriflavin resistance protein</fullName>
    </recommendedName>
</protein>
<keyword evidence="1" id="KW-1133">Transmembrane helix</keyword>
<dbReference type="EMBL" id="BARV01031753">
    <property type="protein sequence ID" value="GAI41232.1"/>
    <property type="molecule type" value="Genomic_DNA"/>
</dbReference>
<evidence type="ECO:0008006" key="3">
    <source>
        <dbReference type="Google" id="ProtNLM"/>
    </source>
</evidence>
<feature type="transmembrane region" description="Helical" evidence="1">
    <location>
        <begin position="22"/>
        <end position="44"/>
    </location>
</feature>
<evidence type="ECO:0000313" key="2">
    <source>
        <dbReference type="EMBL" id="GAI41232.1"/>
    </source>
</evidence>
<dbReference type="PANTHER" id="PTHR32063">
    <property type="match status" value="1"/>
</dbReference>
<accession>X1NB25</accession>
<comment type="caution">
    <text evidence="2">The sequence shown here is derived from an EMBL/GenBank/DDBJ whole genome shotgun (WGS) entry which is preliminary data.</text>
</comment>
<dbReference type="GO" id="GO:0042910">
    <property type="term" value="F:xenobiotic transmembrane transporter activity"/>
    <property type="evidence" value="ECO:0007669"/>
    <property type="project" value="TreeGrafter"/>
</dbReference>
<feature type="non-terminal residue" evidence="2">
    <location>
        <position position="1"/>
    </location>
</feature>
<keyword evidence="1" id="KW-0812">Transmembrane</keyword>
<dbReference type="GO" id="GO:0005886">
    <property type="term" value="C:plasma membrane"/>
    <property type="evidence" value="ECO:0007669"/>
    <property type="project" value="TreeGrafter"/>
</dbReference>
<gene>
    <name evidence="2" type="ORF">S06H3_50189</name>
</gene>
<evidence type="ECO:0000256" key="1">
    <source>
        <dbReference type="SAM" id="Phobius"/>
    </source>
</evidence>
<dbReference type="AlphaFoldDB" id="X1NB25"/>
<reference evidence="2" key="1">
    <citation type="journal article" date="2014" name="Front. Microbiol.">
        <title>High frequency of phylogenetically diverse reductive dehalogenase-homologous genes in deep subseafloor sedimentary metagenomes.</title>
        <authorList>
            <person name="Kawai M."/>
            <person name="Futagami T."/>
            <person name="Toyoda A."/>
            <person name="Takaki Y."/>
            <person name="Nishi S."/>
            <person name="Hori S."/>
            <person name="Arai W."/>
            <person name="Tsubouchi T."/>
            <person name="Morono Y."/>
            <person name="Uchiyama I."/>
            <person name="Ito T."/>
            <person name="Fujiyama A."/>
            <person name="Inagaki F."/>
            <person name="Takami H."/>
        </authorList>
    </citation>
    <scope>NUCLEOTIDE SEQUENCE</scope>
    <source>
        <strain evidence="2">Expedition CK06-06</strain>
    </source>
</reference>
<keyword evidence="1" id="KW-0472">Membrane</keyword>
<proteinExistence type="predicted"/>